<evidence type="ECO:0000313" key="2">
    <source>
        <dbReference type="EMBL" id="CAD7671079.1"/>
    </source>
</evidence>
<name>A0A811Y0D6_NYCPR</name>
<dbReference type="GO" id="GO:0005813">
    <property type="term" value="C:centrosome"/>
    <property type="evidence" value="ECO:0007669"/>
    <property type="project" value="TreeGrafter"/>
</dbReference>
<gene>
    <name evidence="2" type="ORF">NYPRO_LOCUS3874</name>
</gene>
<keyword evidence="1" id="KW-0732">Signal</keyword>
<evidence type="ECO:0000256" key="1">
    <source>
        <dbReference type="SAM" id="SignalP"/>
    </source>
</evidence>
<dbReference type="Proteomes" id="UP000645828">
    <property type="component" value="Unassembled WGS sequence"/>
</dbReference>
<evidence type="ECO:0000313" key="3">
    <source>
        <dbReference type="Proteomes" id="UP000645828"/>
    </source>
</evidence>
<sequence length="117" mass="12936">MGTGKHGLPQGSHLCWLLCAFILKLSQAEALVWAEKLLVSTSNLLCWLLRKNMLHVLIFRLNPPKCVSTGYGEKVICSSSKRNEFKSCRSALIEHLLGKSEGAIVGMALVFLCLVHQ</sequence>
<dbReference type="GO" id="GO:0016020">
    <property type="term" value="C:membrane"/>
    <property type="evidence" value="ECO:0007669"/>
    <property type="project" value="InterPro"/>
</dbReference>
<dbReference type="AlphaFoldDB" id="A0A811Y0D6"/>
<dbReference type="GO" id="GO:0005737">
    <property type="term" value="C:cytoplasm"/>
    <property type="evidence" value="ECO:0007669"/>
    <property type="project" value="TreeGrafter"/>
</dbReference>
<organism evidence="2 3">
    <name type="scientific">Nyctereutes procyonoides</name>
    <name type="common">Raccoon dog</name>
    <name type="synonym">Canis procyonoides</name>
    <dbReference type="NCBI Taxonomy" id="34880"/>
    <lineage>
        <taxon>Eukaryota</taxon>
        <taxon>Metazoa</taxon>
        <taxon>Chordata</taxon>
        <taxon>Craniata</taxon>
        <taxon>Vertebrata</taxon>
        <taxon>Euteleostomi</taxon>
        <taxon>Mammalia</taxon>
        <taxon>Eutheria</taxon>
        <taxon>Laurasiatheria</taxon>
        <taxon>Carnivora</taxon>
        <taxon>Caniformia</taxon>
        <taxon>Canidae</taxon>
        <taxon>Nyctereutes</taxon>
    </lineage>
</organism>
<dbReference type="GO" id="GO:0000281">
    <property type="term" value="P:mitotic cytokinesis"/>
    <property type="evidence" value="ECO:0007669"/>
    <property type="project" value="TreeGrafter"/>
</dbReference>
<comment type="caution">
    <text evidence="2">The sequence shown here is derived from an EMBL/GenBank/DDBJ whole genome shotgun (WGS) entry which is preliminary data.</text>
</comment>
<dbReference type="Gene3D" id="3.30.720.220">
    <property type="match status" value="1"/>
</dbReference>
<dbReference type="GO" id="GO:0030496">
    <property type="term" value="C:midbody"/>
    <property type="evidence" value="ECO:0007669"/>
    <property type="project" value="TreeGrafter"/>
</dbReference>
<feature type="signal peptide" evidence="1">
    <location>
        <begin position="1"/>
        <end position="30"/>
    </location>
</feature>
<feature type="chain" id="PRO_5032845798" evidence="1">
    <location>
        <begin position="31"/>
        <end position="117"/>
    </location>
</feature>
<dbReference type="EMBL" id="CAJHUB010000660">
    <property type="protein sequence ID" value="CAD7671079.1"/>
    <property type="molecule type" value="Genomic_DNA"/>
</dbReference>
<dbReference type="PANTHER" id="PTHR13041">
    <property type="entry name" value="JTB PROTEIN-RELATED"/>
    <property type="match status" value="1"/>
</dbReference>
<dbReference type="PANTHER" id="PTHR13041:SF3">
    <property type="entry name" value="PROTEIN JTB"/>
    <property type="match status" value="1"/>
</dbReference>
<accession>A0A811Y0D6</accession>
<dbReference type="GO" id="GO:0005819">
    <property type="term" value="C:spindle"/>
    <property type="evidence" value="ECO:0007669"/>
    <property type="project" value="TreeGrafter"/>
</dbReference>
<reference evidence="2" key="1">
    <citation type="submission" date="2020-12" db="EMBL/GenBank/DDBJ databases">
        <authorList>
            <consortium name="Molecular Ecology Group"/>
        </authorList>
    </citation>
    <scope>NUCLEOTIDE SEQUENCE</scope>
    <source>
        <strain evidence="2">TBG_1078</strain>
    </source>
</reference>
<proteinExistence type="predicted"/>
<protein>
    <submittedName>
        <fullName evidence="2">(raccoon dog) hypothetical protein</fullName>
    </submittedName>
</protein>
<dbReference type="InterPro" id="IPR008657">
    <property type="entry name" value="JTB"/>
</dbReference>
<keyword evidence="3" id="KW-1185">Reference proteome</keyword>
<dbReference type="Pfam" id="PF05439">
    <property type="entry name" value="JTB"/>
    <property type="match status" value="1"/>
</dbReference>